<evidence type="ECO:0000256" key="4">
    <source>
        <dbReference type="ARBA" id="ARBA00022837"/>
    </source>
</evidence>
<evidence type="ECO:0000256" key="2">
    <source>
        <dbReference type="ARBA" id="ARBA00011245"/>
    </source>
</evidence>
<feature type="chain" id="PRO_5019124105" evidence="6">
    <location>
        <begin position="21"/>
        <end position="650"/>
    </location>
</feature>
<evidence type="ECO:0000313" key="11">
    <source>
        <dbReference type="Proteomes" id="UP000282985"/>
    </source>
</evidence>
<feature type="domain" description="Glycosyl-hydrolase 97 catalytic" evidence="7">
    <location>
        <begin position="301"/>
        <end position="453"/>
    </location>
</feature>
<dbReference type="GO" id="GO:0016798">
    <property type="term" value="F:hydrolase activity, acting on glycosyl bonds"/>
    <property type="evidence" value="ECO:0007669"/>
    <property type="project" value="UniProtKB-KW"/>
</dbReference>
<dbReference type="Gene3D" id="2.70.98.10">
    <property type="match status" value="1"/>
</dbReference>
<evidence type="ECO:0000259" key="7">
    <source>
        <dbReference type="Pfam" id="PF10566"/>
    </source>
</evidence>
<accession>A0A434AYE2</accession>
<evidence type="ECO:0000259" key="8">
    <source>
        <dbReference type="Pfam" id="PF14508"/>
    </source>
</evidence>
<dbReference type="OrthoDB" id="1109141at2"/>
<dbReference type="InterPro" id="IPR017853">
    <property type="entry name" value="GH"/>
</dbReference>
<dbReference type="EMBL" id="RJJX01000002">
    <property type="protein sequence ID" value="RUT79592.1"/>
    <property type="molecule type" value="Genomic_DNA"/>
</dbReference>
<name>A0A434AYE2_9BACT</name>
<evidence type="ECO:0000259" key="9">
    <source>
        <dbReference type="Pfam" id="PF14509"/>
    </source>
</evidence>
<evidence type="ECO:0000256" key="6">
    <source>
        <dbReference type="SAM" id="SignalP"/>
    </source>
</evidence>
<evidence type="ECO:0000256" key="1">
    <source>
        <dbReference type="ARBA" id="ARBA00001913"/>
    </source>
</evidence>
<dbReference type="SUPFAM" id="SSF51445">
    <property type="entry name" value="(Trans)glycosidases"/>
    <property type="match status" value="1"/>
</dbReference>
<evidence type="ECO:0000313" key="10">
    <source>
        <dbReference type="EMBL" id="RUT79592.1"/>
    </source>
</evidence>
<sequence>MNKKLICLLSLCLFIGVTYAKEYKLQSPDKKTIITVQAGKELSFTVKHNQSLLIDTTFIAMELEGGRILGENPVVRKKSTNNVNREIKPEICEKNKIITENYKELKLSFEQNFDLVFRAYNNGIAYRFETRFPDEITVKSETSSFNFPGNNLVYWPRERSFHSNNQVYYDFSSLGELSSRDLGSLPVLMDTGDGPKLVIGESNLEDYPGMWFNGAEGNSLHASFPAYPDKTEQVGDRDVFVKTRKNFIAKTKGTRTFPWRYVAIADKDGDLITNQISWLLADTCEIKDPSWIKPGKVAWDWWNANNVYGVDFRAGVNTETYKYYIDFAAEYGLEYIIMDEGWYELGDLLKIVPEIDMEELTNYTKEKGVGIILWVVWKTLDDQLQEAMDQFQKWGIKGIKVDFMDKDDQWMVNYYHKIAKEAAKRKLLVDFHGSYKPAGIRRKYPNVLTREGVNGGEQDKWSMRQTPEHNLILPFSRMVAGPMDYTPGAMNNAQKKNFKPIFNRPMSMGTRCHQLAMYVAYESPLQMLCDNPSNYRKEPECMEFLSAVPTVWDETKVLDAKISDYLLIARRKGKDWYIGAMTDWDKRELTVDLSFLKKGNYKMVLYQDGINADRCAIDYKKVIEEVSFKDKKIIHLAPGGGWVAKISPLN</sequence>
<dbReference type="InterPro" id="IPR013780">
    <property type="entry name" value="Glyco_hydro_b"/>
</dbReference>
<feature type="signal peptide" evidence="6">
    <location>
        <begin position="1"/>
        <end position="20"/>
    </location>
</feature>
<keyword evidence="5" id="KW-0326">Glycosidase</keyword>
<comment type="subunit">
    <text evidence="2">Monomer.</text>
</comment>
<dbReference type="Pfam" id="PF10566">
    <property type="entry name" value="Glyco_hydro_97"/>
    <property type="match status" value="1"/>
</dbReference>
<dbReference type="Pfam" id="PF14508">
    <property type="entry name" value="GH97_N"/>
    <property type="match status" value="1"/>
</dbReference>
<dbReference type="PANTHER" id="PTHR35803:SF2">
    <property type="entry name" value="RETAINING ALPHA-GALACTOSIDASE"/>
    <property type="match status" value="1"/>
</dbReference>
<dbReference type="GO" id="GO:0030246">
    <property type="term" value="F:carbohydrate binding"/>
    <property type="evidence" value="ECO:0007669"/>
    <property type="project" value="InterPro"/>
</dbReference>
<dbReference type="RefSeq" id="WP_127342414.1">
    <property type="nucleotide sequence ID" value="NZ_RJJX01000002.1"/>
</dbReference>
<dbReference type="InterPro" id="IPR019563">
    <property type="entry name" value="GH97_catalytic"/>
</dbReference>
<dbReference type="Proteomes" id="UP000282985">
    <property type="component" value="Unassembled WGS sequence"/>
</dbReference>
<dbReference type="InterPro" id="IPR029483">
    <property type="entry name" value="GH97_C"/>
</dbReference>
<protein>
    <submittedName>
        <fullName evidence="10">Glycoside hydrolase family 97 protein</fullName>
    </submittedName>
</protein>
<gene>
    <name evidence="10" type="ORF">DLK05_02560</name>
</gene>
<dbReference type="Gene3D" id="2.60.40.1180">
    <property type="entry name" value="Golgi alpha-mannosidase II"/>
    <property type="match status" value="1"/>
</dbReference>
<comment type="caution">
    <text evidence="10">The sequence shown here is derived from an EMBL/GenBank/DDBJ whole genome shotgun (WGS) entry which is preliminary data.</text>
</comment>
<comment type="cofactor">
    <cofactor evidence="1">
        <name>Ca(2+)</name>
        <dbReference type="ChEBI" id="CHEBI:29108"/>
    </cofactor>
</comment>
<dbReference type="InterPro" id="IPR029486">
    <property type="entry name" value="GH97_N"/>
</dbReference>
<organism evidence="10 11">
    <name type="scientific">Ancylomarina longa</name>
    <dbReference type="NCBI Taxonomy" id="2487017"/>
    <lineage>
        <taxon>Bacteria</taxon>
        <taxon>Pseudomonadati</taxon>
        <taxon>Bacteroidota</taxon>
        <taxon>Bacteroidia</taxon>
        <taxon>Marinilabiliales</taxon>
        <taxon>Marinifilaceae</taxon>
        <taxon>Ancylomarina</taxon>
    </lineage>
</organism>
<evidence type="ECO:0000256" key="5">
    <source>
        <dbReference type="ARBA" id="ARBA00023295"/>
    </source>
</evidence>
<feature type="domain" description="Glycosyl-hydrolase 97 C-terminal oligomerisation" evidence="9">
    <location>
        <begin position="551"/>
        <end position="646"/>
    </location>
</feature>
<keyword evidence="4" id="KW-0106">Calcium</keyword>
<dbReference type="InterPro" id="IPR052720">
    <property type="entry name" value="Glycosyl_hydrolase_97"/>
</dbReference>
<dbReference type="InterPro" id="IPR013785">
    <property type="entry name" value="Aldolase_TIM"/>
</dbReference>
<keyword evidence="3 10" id="KW-0378">Hydrolase</keyword>
<dbReference type="InterPro" id="IPR014718">
    <property type="entry name" value="GH-type_carb-bd"/>
</dbReference>
<evidence type="ECO:0000256" key="3">
    <source>
        <dbReference type="ARBA" id="ARBA00022801"/>
    </source>
</evidence>
<keyword evidence="6" id="KW-0732">Signal</keyword>
<dbReference type="AlphaFoldDB" id="A0A434AYE2"/>
<keyword evidence="11" id="KW-1185">Reference proteome</keyword>
<dbReference type="Pfam" id="PF14509">
    <property type="entry name" value="GH97_C"/>
    <property type="match status" value="1"/>
</dbReference>
<proteinExistence type="predicted"/>
<dbReference type="PANTHER" id="PTHR35803">
    <property type="entry name" value="GLUCAN 1,4-ALPHA-GLUCOSIDASE SUSB-RELATED"/>
    <property type="match status" value="1"/>
</dbReference>
<dbReference type="Gene3D" id="3.20.20.70">
    <property type="entry name" value="Aldolase class I"/>
    <property type="match status" value="1"/>
</dbReference>
<feature type="domain" description="Glycosyl-hydrolase 97 N-terminal" evidence="8">
    <location>
        <begin position="25"/>
        <end position="281"/>
    </location>
</feature>
<reference evidence="10 11" key="1">
    <citation type="submission" date="2018-11" db="EMBL/GenBank/DDBJ databases">
        <title>Parancylomarina longa gen. nov., sp. nov., isolated from sediments of southern Okinawa.</title>
        <authorList>
            <person name="Fu T."/>
        </authorList>
    </citation>
    <scope>NUCLEOTIDE SEQUENCE [LARGE SCALE GENOMIC DNA]</scope>
    <source>
        <strain evidence="10 11">T3-2 S1-C</strain>
    </source>
</reference>